<evidence type="ECO:0008006" key="3">
    <source>
        <dbReference type="Google" id="ProtNLM"/>
    </source>
</evidence>
<dbReference type="Pfam" id="PF12824">
    <property type="entry name" value="MRP-L20"/>
    <property type="match status" value="1"/>
</dbReference>
<accession>A0A9W8B821</accession>
<dbReference type="PANTHER" id="PTHR28266">
    <property type="entry name" value="54S RIBOSOMAL PROTEIN L20, MITOCHONDRIAL"/>
    <property type="match status" value="1"/>
</dbReference>
<dbReference type="GO" id="GO:0003735">
    <property type="term" value="F:structural constituent of ribosome"/>
    <property type="evidence" value="ECO:0007669"/>
    <property type="project" value="TreeGrafter"/>
</dbReference>
<comment type="caution">
    <text evidence="1">The sequence shown here is derived from an EMBL/GenBank/DDBJ whole genome shotgun (WGS) entry which is preliminary data.</text>
</comment>
<protein>
    <recommendedName>
        <fullName evidence="3">Mitochondrial ribosomal protein subunit L20-domain-containing protein</fullName>
    </recommendedName>
</protein>
<evidence type="ECO:0000313" key="1">
    <source>
        <dbReference type="EMBL" id="KAJ1978576.1"/>
    </source>
</evidence>
<dbReference type="Proteomes" id="UP001151582">
    <property type="component" value="Unassembled WGS sequence"/>
</dbReference>
<keyword evidence="2" id="KW-1185">Reference proteome</keyword>
<dbReference type="GO" id="GO:0005762">
    <property type="term" value="C:mitochondrial large ribosomal subunit"/>
    <property type="evidence" value="ECO:0007669"/>
    <property type="project" value="TreeGrafter"/>
</dbReference>
<evidence type="ECO:0000313" key="2">
    <source>
        <dbReference type="Proteomes" id="UP001151582"/>
    </source>
</evidence>
<sequence length="192" mass="21498">MALLAPVRQALGSCGGAFGPLINTRVRGLHHTASLGKRLSRFSQPESLTAVQPVVQYTPLGPPAASTVYDRRNLDDGSEFRSRVPLTAPTSFVPVAEADLPPALRPPRQKRERLTTAQVKEMQRLRAEDPKTWNQKRLSEAFGCSRYFVAIAAPAPKGHIETLCQEYEDAWANMGWKQRLIKLNRVKRRALW</sequence>
<dbReference type="PANTHER" id="PTHR28266:SF1">
    <property type="entry name" value="LARGE RIBOSOMAL SUBUNIT PROTEIN ML58"/>
    <property type="match status" value="1"/>
</dbReference>
<proteinExistence type="predicted"/>
<organism evidence="1 2">
    <name type="scientific">Dimargaris verticillata</name>
    <dbReference type="NCBI Taxonomy" id="2761393"/>
    <lineage>
        <taxon>Eukaryota</taxon>
        <taxon>Fungi</taxon>
        <taxon>Fungi incertae sedis</taxon>
        <taxon>Zoopagomycota</taxon>
        <taxon>Kickxellomycotina</taxon>
        <taxon>Dimargaritomycetes</taxon>
        <taxon>Dimargaritales</taxon>
        <taxon>Dimargaritaceae</taxon>
        <taxon>Dimargaris</taxon>
    </lineage>
</organism>
<dbReference type="OrthoDB" id="6021263at2759"/>
<name>A0A9W8B821_9FUNG</name>
<dbReference type="AlphaFoldDB" id="A0A9W8B821"/>
<reference evidence="1" key="1">
    <citation type="submission" date="2022-07" db="EMBL/GenBank/DDBJ databases">
        <title>Phylogenomic reconstructions and comparative analyses of Kickxellomycotina fungi.</title>
        <authorList>
            <person name="Reynolds N.K."/>
            <person name="Stajich J.E."/>
            <person name="Barry K."/>
            <person name="Grigoriev I.V."/>
            <person name="Crous P."/>
            <person name="Smith M.E."/>
        </authorList>
    </citation>
    <scope>NUCLEOTIDE SEQUENCE</scope>
    <source>
        <strain evidence="1">RSA 567</strain>
    </source>
</reference>
<dbReference type="InterPro" id="IPR024388">
    <property type="entry name" value="Ribosomal_mL58"/>
</dbReference>
<dbReference type="EMBL" id="JANBQB010000268">
    <property type="protein sequence ID" value="KAJ1978576.1"/>
    <property type="molecule type" value="Genomic_DNA"/>
</dbReference>
<gene>
    <name evidence="1" type="ORF">H4R34_003154</name>
</gene>